<dbReference type="EMBL" id="BMVW01000021">
    <property type="protein sequence ID" value="GGZ38547.1"/>
    <property type="molecule type" value="Genomic_DNA"/>
</dbReference>
<keyword evidence="3" id="KW-1185">Reference proteome</keyword>
<dbReference type="AlphaFoldDB" id="A0A918Q9P2"/>
<feature type="region of interest" description="Disordered" evidence="1">
    <location>
        <begin position="1"/>
        <end position="33"/>
    </location>
</feature>
<proteinExistence type="predicted"/>
<comment type="caution">
    <text evidence="2">The sequence shown here is derived from an EMBL/GenBank/DDBJ whole genome shotgun (WGS) entry which is preliminary data.</text>
</comment>
<evidence type="ECO:0000313" key="3">
    <source>
        <dbReference type="Proteomes" id="UP000622166"/>
    </source>
</evidence>
<name>A0A918Q9P2_9ACTN</name>
<evidence type="ECO:0000313" key="2">
    <source>
        <dbReference type="EMBL" id="GGZ38547.1"/>
    </source>
</evidence>
<reference evidence="2" key="2">
    <citation type="submission" date="2020-09" db="EMBL/GenBank/DDBJ databases">
        <authorList>
            <person name="Sun Q."/>
            <person name="Ohkuma M."/>
        </authorList>
    </citation>
    <scope>NUCLEOTIDE SEQUENCE</scope>
    <source>
        <strain evidence="2">JCM 4815</strain>
    </source>
</reference>
<protein>
    <submittedName>
        <fullName evidence="2">Uncharacterized protein</fullName>
    </submittedName>
</protein>
<gene>
    <name evidence="2" type="ORF">GCM10010365_69130</name>
</gene>
<sequence length="67" mass="7356">MRLTLAARGEGDQGRVPLGDPVHRERPLKDPPGLLSLRARSTLLGRWPWAMGHVNSLTARGAPSYRS</sequence>
<dbReference type="Proteomes" id="UP000622166">
    <property type="component" value="Unassembled WGS sequence"/>
</dbReference>
<reference evidence="2" key="1">
    <citation type="journal article" date="2014" name="Int. J. Syst. Evol. Microbiol.">
        <title>Complete genome sequence of Corynebacterium casei LMG S-19264T (=DSM 44701T), isolated from a smear-ripened cheese.</title>
        <authorList>
            <consortium name="US DOE Joint Genome Institute (JGI-PGF)"/>
            <person name="Walter F."/>
            <person name="Albersmeier A."/>
            <person name="Kalinowski J."/>
            <person name="Ruckert C."/>
        </authorList>
    </citation>
    <scope>NUCLEOTIDE SEQUENCE</scope>
    <source>
        <strain evidence="2">JCM 4815</strain>
    </source>
</reference>
<accession>A0A918Q9P2</accession>
<evidence type="ECO:0000256" key="1">
    <source>
        <dbReference type="SAM" id="MobiDB-lite"/>
    </source>
</evidence>
<organism evidence="2 3">
    <name type="scientific">Streptomyces poonensis</name>
    <dbReference type="NCBI Taxonomy" id="68255"/>
    <lineage>
        <taxon>Bacteria</taxon>
        <taxon>Bacillati</taxon>
        <taxon>Actinomycetota</taxon>
        <taxon>Actinomycetes</taxon>
        <taxon>Kitasatosporales</taxon>
        <taxon>Streptomycetaceae</taxon>
        <taxon>Streptomyces</taxon>
    </lineage>
</organism>